<dbReference type="AlphaFoldDB" id="A0A5M3Z2Y6"/>
<dbReference type="VEuPathDB" id="FungiDB:ATEG_08166"/>
<evidence type="ECO:0000256" key="1">
    <source>
        <dbReference type="SAM" id="MobiDB-lite"/>
    </source>
</evidence>
<gene>
    <name evidence="2" type="ORF">ATEIFO6365_0001027000</name>
</gene>
<feature type="region of interest" description="Disordered" evidence="1">
    <location>
        <begin position="1"/>
        <end position="49"/>
    </location>
</feature>
<comment type="caution">
    <text evidence="2">The sequence shown here is derived from an EMBL/GenBank/DDBJ whole genome shotgun (WGS) entry which is preliminary data.</text>
</comment>
<organism evidence="2 3">
    <name type="scientific">Aspergillus terreus</name>
    <dbReference type="NCBI Taxonomy" id="33178"/>
    <lineage>
        <taxon>Eukaryota</taxon>
        <taxon>Fungi</taxon>
        <taxon>Dikarya</taxon>
        <taxon>Ascomycota</taxon>
        <taxon>Pezizomycotina</taxon>
        <taxon>Eurotiomycetes</taxon>
        <taxon>Eurotiomycetidae</taxon>
        <taxon>Eurotiales</taxon>
        <taxon>Aspergillaceae</taxon>
        <taxon>Aspergillus</taxon>
        <taxon>Aspergillus subgen. Circumdati</taxon>
    </lineage>
</organism>
<dbReference type="PANTHER" id="PTHR38887">
    <property type="entry name" value="CHROMOSOME 21, WHOLE GENOME SHOTGUN SEQUENCE"/>
    <property type="match status" value="1"/>
</dbReference>
<dbReference type="OrthoDB" id="3068835at2759"/>
<reference evidence="2 3" key="1">
    <citation type="submission" date="2020-01" db="EMBL/GenBank/DDBJ databases">
        <title>Aspergillus terreus IFO 6365 whole genome shotgun sequence.</title>
        <authorList>
            <person name="Kanamasa S."/>
            <person name="Takahashi H."/>
        </authorList>
    </citation>
    <scope>NUCLEOTIDE SEQUENCE [LARGE SCALE GENOMIC DNA]</scope>
    <source>
        <strain evidence="2 3">IFO 6365</strain>
    </source>
</reference>
<feature type="region of interest" description="Disordered" evidence="1">
    <location>
        <begin position="267"/>
        <end position="343"/>
    </location>
</feature>
<dbReference type="Proteomes" id="UP000452235">
    <property type="component" value="Unassembled WGS sequence"/>
</dbReference>
<feature type="compositionally biased region" description="Basic and acidic residues" evidence="1">
    <location>
        <begin position="267"/>
        <end position="302"/>
    </location>
</feature>
<dbReference type="EMBL" id="BLJY01000001">
    <property type="protein sequence ID" value="GFF12047.1"/>
    <property type="molecule type" value="Genomic_DNA"/>
</dbReference>
<sequence length="420" mass="47753">MYGRYQQWAPSYGPEYRQSYPAAQPPPPPYQEFHSPPAREDERISDSQLREEEKFVESTLRWIPPTPSYHSLQRARLQASQRPVVIPRVTPNNPLKPPGPFLRAYSPVLRNHDVQITDFLEFVDNLSVAQAGSPALSAVNAAGMAVSMVPSHWASIAGTGIQVAAGVGTAAMSKIRTKKFLDAVNERYFGPRGLQASIKKDDELVGLVGFPRNAAPLAPVNPSTGCITLRDRRMAALGPCVSPLTTDVPPPTKQAGMLDKIAAKQLEKTAQKTESKELRKHQRTQDKQDKRERRAMEKQDRRDRRRGRPDRGYEDPTPYTRSGYYGDYPMHRHTDEASDSDASLEAIDQERRRLARASERIRHDNRYGQNQSQTLMQLESERYQLDRRLNSKMDRRGQRQQMKDEKKLQHMDYIVIVGLV</sequence>
<dbReference type="InterPro" id="IPR053221">
    <property type="entry name" value="Burnettramic_acid_biosynth"/>
</dbReference>
<evidence type="ECO:0000313" key="3">
    <source>
        <dbReference type="Proteomes" id="UP000452235"/>
    </source>
</evidence>
<keyword evidence="3" id="KW-1185">Reference proteome</keyword>
<protein>
    <submittedName>
        <fullName evidence="2">Uncharacterized protein</fullName>
    </submittedName>
</protein>
<accession>A0A5M3Z2Y6</accession>
<feature type="compositionally biased region" description="Basic and acidic residues" evidence="1">
    <location>
        <begin position="37"/>
        <end position="49"/>
    </location>
</feature>
<proteinExistence type="predicted"/>
<dbReference type="PANTHER" id="PTHR38887:SF1">
    <property type="entry name" value="RAS MODIFICATION PROTEIN ERF4"/>
    <property type="match status" value="1"/>
</dbReference>
<name>A0A5M3Z2Y6_ASPTE</name>
<evidence type="ECO:0000313" key="2">
    <source>
        <dbReference type="EMBL" id="GFF12047.1"/>
    </source>
</evidence>